<evidence type="ECO:0000313" key="1">
    <source>
        <dbReference type="EMBL" id="CAD6255161.1"/>
    </source>
</evidence>
<name>A0A811QGK6_9POAL</name>
<dbReference type="AlphaFoldDB" id="A0A811QGK6"/>
<keyword evidence="2" id="KW-1185">Reference proteome</keyword>
<protein>
    <submittedName>
        <fullName evidence="1">Uncharacterized protein</fullName>
    </submittedName>
</protein>
<proteinExistence type="predicted"/>
<dbReference type="SMART" id="SM00367">
    <property type="entry name" value="LRR_CC"/>
    <property type="match status" value="2"/>
</dbReference>
<comment type="caution">
    <text evidence="1">The sequence shown here is derived from an EMBL/GenBank/DDBJ whole genome shotgun (WGS) entry which is preliminary data.</text>
</comment>
<dbReference type="Gene3D" id="3.80.10.10">
    <property type="entry name" value="Ribonuclease Inhibitor"/>
    <property type="match status" value="1"/>
</dbReference>
<gene>
    <name evidence="1" type="ORF">NCGR_LOCUS38757</name>
</gene>
<dbReference type="Proteomes" id="UP000604825">
    <property type="component" value="Unassembled WGS sequence"/>
</dbReference>
<dbReference type="InterPro" id="IPR032675">
    <property type="entry name" value="LRR_dom_sf"/>
</dbReference>
<dbReference type="EMBL" id="CAJGYO010000009">
    <property type="protein sequence ID" value="CAD6255161.1"/>
    <property type="molecule type" value="Genomic_DNA"/>
</dbReference>
<reference evidence="1" key="1">
    <citation type="submission" date="2020-10" db="EMBL/GenBank/DDBJ databases">
        <authorList>
            <person name="Han B."/>
            <person name="Lu T."/>
            <person name="Zhao Q."/>
            <person name="Huang X."/>
            <person name="Zhao Y."/>
        </authorList>
    </citation>
    <scope>NUCLEOTIDE SEQUENCE</scope>
</reference>
<dbReference type="SUPFAM" id="SSF52047">
    <property type="entry name" value="RNI-like"/>
    <property type="match status" value="1"/>
</dbReference>
<evidence type="ECO:0000313" key="2">
    <source>
        <dbReference type="Proteomes" id="UP000604825"/>
    </source>
</evidence>
<dbReference type="OrthoDB" id="2585512at2759"/>
<dbReference type="InterPro" id="IPR006553">
    <property type="entry name" value="Leu-rich_rpt_Cys-con_subtyp"/>
</dbReference>
<organism evidence="1 2">
    <name type="scientific">Miscanthus lutarioriparius</name>
    <dbReference type="NCBI Taxonomy" id="422564"/>
    <lineage>
        <taxon>Eukaryota</taxon>
        <taxon>Viridiplantae</taxon>
        <taxon>Streptophyta</taxon>
        <taxon>Embryophyta</taxon>
        <taxon>Tracheophyta</taxon>
        <taxon>Spermatophyta</taxon>
        <taxon>Magnoliopsida</taxon>
        <taxon>Liliopsida</taxon>
        <taxon>Poales</taxon>
        <taxon>Poaceae</taxon>
        <taxon>PACMAD clade</taxon>
        <taxon>Panicoideae</taxon>
        <taxon>Andropogonodae</taxon>
        <taxon>Andropogoneae</taxon>
        <taxon>Saccharinae</taxon>
        <taxon>Miscanthus</taxon>
    </lineage>
</organism>
<sequence>MGLGCVAVVCTELRELSLKWCLGVSDLGIQLLALKCRKLTSLDLSYTMITKDSFPAIMKLPNLQELTLGLDRMGRPFCAYSMSCLMR</sequence>
<accession>A0A811QGK6</accession>